<name>A0A286GV00_9ACTN</name>
<dbReference type="AlphaFoldDB" id="A0A286GV00"/>
<feature type="domain" description="SnoaL-like" evidence="1">
    <location>
        <begin position="11"/>
        <end position="114"/>
    </location>
</feature>
<gene>
    <name evidence="2" type="ORF">SAMN06272739_2252</name>
</gene>
<dbReference type="InterPro" id="IPR032710">
    <property type="entry name" value="NTF2-like_dom_sf"/>
</dbReference>
<dbReference type="EMBL" id="OCNK01000002">
    <property type="protein sequence ID" value="SOD99320.1"/>
    <property type="molecule type" value="Genomic_DNA"/>
</dbReference>
<dbReference type="PANTHER" id="PTHR41252">
    <property type="entry name" value="BLR2505 PROTEIN"/>
    <property type="match status" value="1"/>
</dbReference>
<dbReference type="Gene3D" id="3.10.450.50">
    <property type="match status" value="1"/>
</dbReference>
<evidence type="ECO:0000259" key="1">
    <source>
        <dbReference type="Pfam" id="PF12680"/>
    </source>
</evidence>
<keyword evidence="3" id="KW-1185">Reference proteome</keyword>
<dbReference type="SUPFAM" id="SSF54427">
    <property type="entry name" value="NTF2-like"/>
    <property type="match status" value="1"/>
</dbReference>
<dbReference type="Pfam" id="PF12680">
    <property type="entry name" value="SnoaL_2"/>
    <property type="match status" value="1"/>
</dbReference>
<dbReference type="RefSeq" id="WP_097183927.1">
    <property type="nucleotide sequence ID" value="NZ_OCNK01000002.1"/>
</dbReference>
<proteinExistence type="predicted"/>
<sequence length="130" mass="14774">MSEHPNVARMREGYEAFGKGDLETLRRLWTDDVLWHEGGHTELAGTFRGPDAVFAFFGQLLERTEGSLRIEPLAFLADDSYGATPVKVTAHRGDRHLEVMSWHLAHFQDGRVAEFWVTSTDEEALDRFLA</sequence>
<accession>A0A286GV00</accession>
<dbReference type="PANTHER" id="PTHR41252:SF1">
    <property type="entry name" value="BLR2505 PROTEIN"/>
    <property type="match status" value="1"/>
</dbReference>
<evidence type="ECO:0000313" key="3">
    <source>
        <dbReference type="Proteomes" id="UP000219482"/>
    </source>
</evidence>
<dbReference type="Proteomes" id="UP000219482">
    <property type="component" value="Unassembled WGS sequence"/>
</dbReference>
<evidence type="ECO:0000313" key="2">
    <source>
        <dbReference type="EMBL" id="SOD99320.1"/>
    </source>
</evidence>
<protein>
    <recommendedName>
        <fullName evidence="1">SnoaL-like domain-containing protein</fullName>
    </recommendedName>
</protein>
<organism evidence="2 3">
    <name type="scientific">Blastococcus haudaquaticus</name>
    <dbReference type="NCBI Taxonomy" id="1938745"/>
    <lineage>
        <taxon>Bacteria</taxon>
        <taxon>Bacillati</taxon>
        <taxon>Actinomycetota</taxon>
        <taxon>Actinomycetes</taxon>
        <taxon>Geodermatophilales</taxon>
        <taxon>Geodermatophilaceae</taxon>
        <taxon>Blastococcus</taxon>
    </lineage>
</organism>
<reference evidence="3" key="1">
    <citation type="submission" date="2017-09" db="EMBL/GenBank/DDBJ databases">
        <authorList>
            <person name="Varghese N."/>
            <person name="Submissions S."/>
        </authorList>
    </citation>
    <scope>NUCLEOTIDE SEQUENCE [LARGE SCALE GENOMIC DNA]</scope>
    <source>
        <strain evidence="3">DSM 44270</strain>
    </source>
</reference>
<dbReference type="OrthoDB" id="8375282at2"/>
<dbReference type="InterPro" id="IPR037401">
    <property type="entry name" value="SnoaL-like"/>
</dbReference>